<name>A0A4Y6Q2S5_PERCE</name>
<dbReference type="Gene3D" id="3.90.1150.10">
    <property type="entry name" value="Aspartate Aminotransferase, domain 1"/>
    <property type="match status" value="1"/>
</dbReference>
<gene>
    <name evidence="8" type="ORF">FIV42_09145</name>
</gene>
<dbReference type="EMBL" id="CP041186">
    <property type="protein sequence ID" value="QDG54863.1"/>
    <property type="molecule type" value="Genomic_DNA"/>
</dbReference>
<reference evidence="8 9" key="1">
    <citation type="submission" date="2019-06" db="EMBL/GenBank/DDBJ databases">
        <title>Persicimonas caeni gen. nov., sp. nov., a predatory bacterium isolated from solar saltern.</title>
        <authorList>
            <person name="Wang S."/>
        </authorList>
    </citation>
    <scope>NUCLEOTIDE SEQUENCE [LARGE SCALE GENOMIC DNA]</scope>
    <source>
        <strain evidence="8 9">YN101</strain>
    </source>
</reference>
<comment type="similarity">
    <text evidence="2 6">Belongs to the class-I pyridoxal-phosphate-dependent aminotransferase family.</text>
</comment>
<dbReference type="OrthoDB" id="9804474at2"/>
<keyword evidence="3 6" id="KW-0032">Aminotransferase</keyword>
<evidence type="ECO:0000256" key="3">
    <source>
        <dbReference type="ARBA" id="ARBA00022576"/>
    </source>
</evidence>
<dbReference type="GO" id="GO:0005737">
    <property type="term" value="C:cytoplasm"/>
    <property type="evidence" value="ECO:0007669"/>
    <property type="project" value="TreeGrafter"/>
</dbReference>
<accession>A0A4Y6Q2S5</accession>
<dbReference type="PRINTS" id="PR00753">
    <property type="entry name" value="ACCSYNTHASE"/>
</dbReference>
<dbReference type="PROSITE" id="PS00105">
    <property type="entry name" value="AA_TRANSFER_CLASS_1"/>
    <property type="match status" value="1"/>
</dbReference>
<comment type="cofactor">
    <cofactor evidence="1 6">
        <name>pyridoxal 5'-phosphate</name>
        <dbReference type="ChEBI" id="CHEBI:597326"/>
    </cofactor>
</comment>
<keyword evidence="4 6" id="KW-0808">Transferase</keyword>
<dbReference type="EC" id="2.6.1.-" evidence="6"/>
<evidence type="ECO:0000256" key="6">
    <source>
        <dbReference type="RuleBase" id="RU000481"/>
    </source>
</evidence>
<dbReference type="AlphaFoldDB" id="A0A4Y6Q2S5"/>
<sequence length="367" mass="40012">MTRECNLAGGINLGQGICDLPTPPEVLDEASKAVLADKSVYSKYEGIDELREALADKLHTHNKLDVDPDSDIVVTVGSTGAFASTIQGLFNPGDELMVFEPYYGYHLNTMRVGGVKPNFVTLEPPNWEFSAEKLEAALTPKTRGIVVNTPTNPSGKVFTREEMNTIAWFCQKHDLIAITDEIYEYILYDGREHISLASLPGMYERTVTISGFSKTFSITGWRIGYAVAPPELSEAIGLVNDLFYVCAATPLQHGVARGMARLDPSYYAEMAADYEKKRDMFCAALTEAGLTPYVPAGAYYVLADISPLGCDTAREGAMKILEEAGVASVPGSAFYQSEAGESLTRFCYAKDWDTLEAAAERLSRLGG</sequence>
<evidence type="ECO:0000256" key="1">
    <source>
        <dbReference type="ARBA" id="ARBA00001933"/>
    </source>
</evidence>
<evidence type="ECO:0000313" key="9">
    <source>
        <dbReference type="Proteomes" id="UP000315995"/>
    </source>
</evidence>
<dbReference type="PANTHER" id="PTHR43807">
    <property type="entry name" value="FI04487P"/>
    <property type="match status" value="1"/>
</dbReference>
<proteinExistence type="inferred from homology"/>
<dbReference type="InterPro" id="IPR015422">
    <property type="entry name" value="PyrdxlP-dep_Trfase_small"/>
</dbReference>
<dbReference type="Gene3D" id="3.40.640.10">
    <property type="entry name" value="Type I PLP-dependent aspartate aminotransferase-like (Major domain)"/>
    <property type="match status" value="1"/>
</dbReference>
<keyword evidence="9" id="KW-1185">Reference proteome</keyword>
<dbReference type="Pfam" id="PF00155">
    <property type="entry name" value="Aminotran_1_2"/>
    <property type="match status" value="1"/>
</dbReference>
<dbReference type="FunFam" id="3.40.640.10:FF:000033">
    <property type="entry name" value="Aspartate aminotransferase"/>
    <property type="match status" value="1"/>
</dbReference>
<dbReference type="InterPro" id="IPR004839">
    <property type="entry name" value="Aminotransferase_I/II_large"/>
</dbReference>
<dbReference type="InterPro" id="IPR051326">
    <property type="entry name" value="Kynurenine-oxoglutarate_AT"/>
</dbReference>
<accession>A0A5B8YDX4</accession>
<protein>
    <recommendedName>
        <fullName evidence="6">Aminotransferase</fullName>
        <ecNumber evidence="6">2.6.1.-</ecNumber>
    </recommendedName>
</protein>
<dbReference type="PANTHER" id="PTHR43807:SF20">
    <property type="entry name" value="FI04487P"/>
    <property type="match status" value="1"/>
</dbReference>
<keyword evidence="5" id="KW-0663">Pyridoxal phosphate</keyword>
<organism evidence="8 9">
    <name type="scientific">Persicimonas caeni</name>
    <dbReference type="NCBI Taxonomy" id="2292766"/>
    <lineage>
        <taxon>Bacteria</taxon>
        <taxon>Deltaproteobacteria</taxon>
        <taxon>Bradymonadales</taxon>
        <taxon>Bradymonadaceae</taxon>
        <taxon>Persicimonas</taxon>
    </lineage>
</organism>
<dbReference type="InterPro" id="IPR004838">
    <property type="entry name" value="NHTrfase_class1_PyrdxlP-BS"/>
</dbReference>
<dbReference type="GO" id="GO:0030170">
    <property type="term" value="F:pyridoxal phosphate binding"/>
    <property type="evidence" value="ECO:0007669"/>
    <property type="project" value="InterPro"/>
</dbReference>
<evidence type="ECO:0000313" key="8">
    <source>
        <dbReference type="EMBL" id="QDG54863.1"/>
    </source>
</evidence>
<dbReference type="Proteomes" id="UP000315995">
    <property type="component" value="Chromosome"/>
</dbReference>
<evidence type="ECO:0000256" key="5">
    <source>
        <dbReference type="ARBA" id="ARBA00022898"/>
    </source>
</evidence>
<feature type="domain" description="Aminotransferase class I/classII large" evidence="7">
    <location>
        <begin position="10"/>
        <end position="362"/>
    </location>
</feature>
<evidence type="ECO:0000256" key="2">
    <source>
        <dbReference type="ARBA" id="ARBA00007441"/>
    </source>
</evidence>
<dbReference type="CDD" id="cd00609">
    <property type="entry name" value="AAT_like"/>
    <property type="match status" value="1"/>
</dbReference>
<dbReference type="GO" id="GO:0016212">
    <property type="term" value="F:kynurenine-oxoglutarate transaminase activity"/>
    <property type="evidence" value="ECO:0007669"/>
    <property type="project" value="TreeGrafter"/>
</dbReference>
<dbReference type="InterPro" id="IPR015421">
    <property type="entry name" value="PyrdxlP-dep_Trfase_major"/>
</dbReference>
<evidence type="ECO:0000256" key="4">
    <source>
        <dbReference type="ARBA" id="ARBA00022679"/>
    </source>
</evidence>
<dbReference type="SUPFAM" id="SSF53383">
    <property type="entry name" value="PLP-dependent transferases"/>
    <property type="match status" value="1"/>
</dbReference>
<dbReference type="InterPro" id="IPR015424">
    <property type="entry name" value="PyrdxlP-dep_Trfase"/>
</dbReference>
<evidence type="ECO:0000259" key="7">
    <source>
        <dbReference type="Pfam" id="PF00155"/>
    </source>
</evidence>